<dbReference type="InterPro" id="IPR041662">
    <property type="entry name" value="SusD-like_2"/>
</dbReference>
<dbReference type="PROSITE" id="PS51257">
    <property type="entry name" value="PROKAR_LIPOPROTEIN"/>
    <property type="match status" value="1"/>
</dbReference>
<dbReference type="RefSeq" id="WP_236959483.1">
    <property type="nucleotide sequence ID" value="NZ_JAETXX010000007.1"/>
</dbReference>
<sequence>MKLFKKNNIVFFLIIVLITACTSEFEEINTNPNSQEEGSNEGLLLGAQIGAASVLLDNVRGYNSGLGKWVQYYNTNLTPTDFVKSNPREDFNDFWVYHNLTTSVIPLIERVIDNSEKVPNANYNAVALIMKAWVYSSMTELWGPIPYFDAQYGEDSEELQYNKPKFDSQKEILLDALELLKKANEAIIISNEAGVAINSESDAYASGDLLKWKKFSNSLRARILLRISDVEPAFASSELSELFLNPTKFPVMTSNDDNFGISWEDAEGSFPDPFARYKQDNSYGPFLISGFVNLLGEKEDPRLKYLADPAEGYDQESYIGLPPAFDDENPFGFTRMSRDSVSQISYRYMEVQKRNIMTFSELNFIKAEASFKGIDVGISPEDAYYKGIMSNMWQLSIPDDLIKDYVDNIDVVFNNNNAMELIITQRYIAQFGQSINSFSMIRRTGLPLLDYFAIGVNKENGFPVRVGYPSGNMQNFNNENFEEAVEGVNIVNKVFGDNLWFSSNSKTPEMTPFIQQGPKVFSY</sequence>
<name>A0ABS9J548_9FLAO</name>
<evidence type="ECO:0000313" key="2">
    <source>
        <dbReference type="Proteomes" id="UP000829517"/>
    </source>
</evidence>
<keyword evidence="1" id="KW-0449">Lipoprotein</keyword>
<dbReference type="Gene3D" id="1.25.40.390">
    <property type="match status" value="1"/>
</dbReference>
<comment type="caution">
    <text evidence="1">The sequence shown here is derived from an EMBL/GenBank/DDBJ whole genome shotgun (WGS) entry which is preliminary data.</text>
</comment>
<reference evidence="1 2" key="1">
    <citation type="submission" date="2021-01" db="EMBL/GenBank/DDBJ databases">
        <title>Genome sequencing of Joostella atrarenae M1-2 (= KCTC 23194).</title>
        <authorList>
            <person name="Zakaria M.R."/>
            <person name="Lam M.Q."/>
            <person name="Chong C.S."/>
        </authorList>
    </citation>
    <scope>NUCLEOTIDE SEQUENCE [LARGE SCALE GENOMIC DNA]</scope>
    <source>
        <strain evidence="1 2">M1-2</strain>
    </source>
</reference>
<dbReference type="EMBL" id="JAETXX010000007">
    <property type="protein sequence ID" value="MCF8715519.1"/>
    <property type="molecule type" value="Genomic_DNA"/>
</dbReference>
<dbReference type="Proteomes" id="UP000829517">
    <property type="component" value="Unassembled WGS sequence"/>
</dbReference>
<gene>
    <name evidence="1" type="ORF">JM658_11850</name>
</gene>
<dbReference type="SUPFAM" id="SSF48452">
    <property type="entry name" value="TPR-like"/>
    <property type="match status" value="1"/>
</dbReference>
<proteinExistence type="predicted"/>
<dbReference type="Pfam" id="PF12771">
    <property type="entry name" value="SusD-like_2"/>
    <property type="match status" value="1"/>
</dbReference>
<keyword evidence="2" id="KW-1185">Reference proteome</keyword>
<protein>
    <submittedName>
        <fullName evidence="1">SusD/RagB family nutrient-binding outer membrane lipoprotein</fullName>
    </submittedName>
</protein>
<organism evidence="1 2">
    <name type="scientific">Joostella atrarenae</name>
    <dbReference type="NCBI Taxonomy" id="679257"/>
    <lineage>
        <taxon>Bacteria</taxon>
        <taxon>Pseudomonadati</taxon>
        <taxon>Bacteroidota</taxon>
        <taxon>Flavobacteriia</taxon>
        <taxon>Flavobacteriales</taxon>
        <taxon>Flavobacteriaceae</taxon>
        <taxon>Joostella</taxon>
    </lineage>
</organism>
<accession>A0ABS9J548</accession>
<evidence type="ECO:0000313" key="1">
    <source>
        <dbReference type="EMBL" id="MCF8715519.1"/>
    </source>
</evidence>
<dbReference type="InterPro" id="IPR011990">
    <property type="entry name" value="TPR-like_helical_dom_sf"/>
</dbReference>